<gene>
    <name evidence="1" type="ORF">DYU11_23810</name>
</gene>
<accession>A0A418M2S6</accession>
<dbReference type="AlphaFoldDB" id="A0A418M2S6"/>
<evidence type="ECO:0000313" key="1">
    <source>
        <dbReference type="EMBL" id="RIV19945.1"/>
    </source>
</evidence>
<dbReference type="RefSeq" id="WP_119670230.1">
    <property type="nucleotide sequence ID" value="NZ_QXED01000007.1"/>
</dbReference>
<evidence type="ECO:0000313" key="2">
    <source>
        <dbReference type="Proteomes" id="UP000283523"/>
    </source>
</evidence>
<dbReference type="EMBL" id="QXED01000007">
    <property type="protein sequence ID" value="RIV19945.1"/>
    <property type="molecule type" value="Genomic_DNA"/>
</dbReference>
<reference evidence="1 2" key="1">
    <citation type="submission" date="2018-08" db="EMBL/GenBank/DDBJ databases">
        <title>Fibrisoma montanum sp. nov., isolated from Danxia mountain soil.</title>
        <authorList>
            <person name="Huang Y."/>
        </authorList>
    </citation>
    <scope>NUCLEOTIDE SEQUENCE [LARGE SCALE GENOMIC DNA]</scope>
    <source>
        <strain evidence="1 2">HYT19</strain>
    </source>
</reference>
<dbReference type="OrthoDB" id="129082at2"/>
<proteinExistence type="predicted"/>
<sequence length="70" mass="7973">MRFISTRTHGVLDCLSGLLILGSPWIFDFDEQVYPPHVIFGMLEIGAGLFTERVPYRHGEHHRGDIRGAH</sequence>
<name>A0A418M2S6_9BACT</name>
<protein>
    <submittedName>
        <fullName evidence="1">Uncharacterized protein</fullName>
    </submittedName>
</protein>
<keyword evidence="2" id="KW-1185">Reference proteome</keyword>
<dbReference type="Proteomes" id="UP000283523">
    <property type="component" value="Unassembled WGS sequence"/>
</dbReference>
<organism evidence="1 2">
    <name type="scientific">Fibrisoma montanum</name>
    <dbReference type="NCBI Taxonomy" id="2305895"/>
    <lineage>
        <taxon>Bacteria</taxon>
        <taxon>Pseudomonadati</taxon>
        <taxon>Bacteroidota</taxon>
        <taxon>Cytophagia</taxon>
        <taxon>Cytophagales</taxon>
        <taxon>Spirosomataceae</taxon>
        <taxon>Fibrisoma</taxon>
    </lineage>
</organism>
<comment type="caution">
    <text evidence="1">The sequence shown here is derived from an EMBL/GenBank/DDBJ whole genome shotgun (WGS) entry which is preliminary data.</text>
</comment>